<dbReference type="OrthoDB" id="5413793at2759"/>
<feature type="compositionally biased region" description="Low complexity" evidence="6">
    <location>
        <begin position="377"/>
        <end position="388"/>
    </location>
</feature>
<keyword evidence="4 7" id="KW-0472">Membrane</keyword>
<dbReference type="InterPro" id="IPR052337">
    <property type="entry name" value="SAT4-like"/>
</dbReference>
<evidence type="ECO:0000313" key="9">
    <source>
        <dbReference type="EMBL" id="KAG8631030.1"/>
    </source>
</evidence>
<dbReference type="EMBL" id="JAESVG020000001">
    <property type="protein sequence ID" value="KAG8631030.1"/>
    <property type="molecule type" value="Genomic_DNA"/>
</dbReference>
<reference evidence="9" key="1">
    <citation type="submission" date="2021-07" db="EMBL/GenBank/DDBJ databases">
        <title>Elsinoe batatas strain:CRI-CJ2 Genome sequencing and assembly.</title>
        <authorList>
            <person name="Huang L."/>
        </authorList>
    </citation>
    <scope>NUCLEOTIDE SEQUENCE</scope>
    <source>
        <strain evidence="9">CRI-CJ2</strain>
    </source>
</reference>
<dbReference type="InterPro" id="IPR049326">
    <property type="entry name" value="Rhodopsin_dom_fungi"/>
</dbReference>
<evidence type="ECO:0000256" key="3">
    <source>
        <dbReference type="ARBA" id="ARBA00022989"/>
    </source>
</evidence>
<dbReference type="AlphaFoldDB" id="A0A8K0LBI4"/>
<gene>
    <name evidence="9" type="ORF">KVT40_000170</name>
</gene>
<evidence type="ECO:0000259" key="8">
    <source>
        <dbReference type="Pfam" id="PF20684"/>
    </source>
</evidence>
<feature type="region of interest" description="Disordered" evidence="6">
    <location>
        <begin position="349"/>
        <end position="388"/>
    </location>
</feature>
<comment type="subcellular location">
    <subcellularLocation>
        <location evidence="1">Membrane</location>
        <topology evidence="1">Multi-pass membrane protein</topology>
    </subcellularLocation>
</comment>
<keyword evidence="10" id="KW-1185">Reference proteome</keyword>
<feature type="transmembrane region" description="Helical" evidence="7">
    <location>
        <begin position="123"/>
        <end position="142"/>
    </location>
</feature>
<dbReference type="Pfam" id="PF20684">
    <property type="entry name" value="Fung_rhodopsin"/>
    <property type="match status" value="1"/>
</dbReference>
<feature type="transmembrane region" description="Helical" evidence="7">
    <location>
        <begin position="43"/>
        <end position="65"/>
    </location>
</feature>
<dbReference type="PANTHER" id="PTHR33048:SF47">
    <property type="entry name" value="INTEGRAL MEMBRANE PROTEIN-RELATED"/>
    <property type="match status" value="1"/>
</dbReference>
<keyword evidence="2 7" id="KW-0812">Transmembrane</keyword>
<evidence type="ECO:0000313" key="10">
    <source>
        <dbReference type="Proteomes" id="UP000809789"/>
    </source>
</evidence>
<name>A0A8K0LBI4_9PEZI</name>
<dbReference type="PANTHER" id="PTHR33048">
    <property type="entry name" value="PTH11-LIKE INTEGRAL MEMBRANE PROTEIN (AFU_ORTHOLOGUE AFUA_5G11245)"/>
    <property type="match status" value="1"/>
</dbReference>
<dbReference type="GO" id="GO:0016020">
    <property type="term" value="C:membrane"/>
    <property type="evidence" value="ECO:0007669"/>
    <property type="project" value="UniProtKB-SubCell"/>
</dbReference>
<evidence type="ECO:0000256" key="4">
    <source>
        <dbReference type="ARBA" id="ARBA00023136"/>
    </source>
</evidence>
<keyword evidence="3 7" id="KW-1133">Transmembrane helix</keyword>
<evidence type="ECO:0000256" key="6">
    <source>
        <dbReference type="SAM" id="MobiDB-lite"/>
    </source>
</evidence>
<sequence>MSDVDKGHAFFIISIVMYSVTILVFGIRVIWRWRSNQKGMDDVMLACAVAVLTVHTGFGFVAMSYGFGKSRRILAPEDTRNALKYFFALQVTYKPLGMFVKMAFLCLYLRIFQIPKFQLFTKVMMANVVLGATALAIATVFQCTPIRRAYDKSVPGTCINLMAFWYAHSVWHAVGDFVIFLMPVPVIRTLQIPGSRKWGLISVFALGAFTCAASIMRMTTLAASSKSNDPTYGSYDATMWTEIESNTSIICACLPALRAPIIQLWRRMRGKNQNTTYGSASHKLEYVKQASAGRPMPYPNRSDQSRNWGYPDERSWYDTALGATEQPTRDFFHSSQERIVGIMKTTDVQVTRGKDSPMTEKKFDSDIEEVELESGRESGSGSTSSDRL</sequence>
<evidence type="ECO:0000256" key="2">
    <source>
        <dbReference type="ARBA" id="ARBA00022692"/>
    </source>
</evidence>
<feature type="domain" description="Rhodopsin" evidence="8">
    <location>
        <begin position="27"/>
        <end position="261"/>
    </location>
</feature>
<evidence type="ECO:0000256" key="5">
    <source>
        <dbReference type="ARBA" id="ARBA00038359"/>
    </source>
</evidence>
<protein>
    <recommendedName>
        <fullName evidence="8">Rhodopsin domain-containing protein</fullName>
    </recommendedName>
</protein>
<comment type="similarity">
    <text evidence="5">Belongs to the SAT4 family.</text>
</comment>
<evidence type="ECO:0000256" key="7">
    <source>
        <dbReference type="SAM" id="Phobius"/>
    </source>
</evidence>
<dbReference type="Proteomes" id="UP000809789">
    <property type="component" value="Unassembled WGS sequence"/>
</dbReference>
<proteinExistence type="inferred from homology"/>
<accession>A0A8K0LBI4</accession>
<feature type="transmembrane region" description="Helical" evidence="7">
    <location>
        <begin position="12"/>
        <end position="31"/>
    </location>
</feature>
<feature type="transmembrane region" description="Helical" evidence="7">
    <location>
        <begin position="85"/>
        <end position="111"/>
    </location>
</feature>
<comment type="caution">
    <text evidence="9">The sequence shown here is derived from an EMBL/GenBank/DDBJ whole genome shotgun (WGS) entry which is preliminary data.</text>
</comment>
<organism evidence="9 10">
    <name type="scientific">Elsinoe batatas</name>
    <dbReference type="NCBI Taxonomy" id="2601811"/>
    <lineage>
        <taxon>Eukaryota</taxon>
        <taxon>Fungi</taxon>
        <taxon>Dikarya</taxon>
        <taxon>Ascomycota</taxon>
        <taxon>Pezizomycotina</taxon>
        <taxon>Dothideomycetes</taxon>
        <taxon>Dothideomycetidae</taxon>
        <taxon>Myriangiales</taxon>
        <taxon>Elsinoaceae</taxon>
        <taxon>Elsinoe</taxon>
    </lineage>
</organism>
<feature type="compositionally biased region" description="Basic and acidic residues" evidence="6">
    <location>
        <begin position="352"/>
        <end position="365"/>
    </location>
</feature>
<feature type="transmembrane region" description="Helical" evidence="7">
    <location>
        <begin position="162"/>
        <end position="186"/>
    </location>
</feature>
<feature type="transmembrane region" description="Helical" evidence="7">
    <location>
        <begin position="198"/>
        <end position="216"/>
    </location>
</feature>
<evidence type="ECO:0000256" key="1">
    <source>
        <dbReference type="ARBA" id="ARBA00004141"/>
    </source>
</evidence>